<sequence length="191" mass="21861">MKIFPVLIQYFDWKEGGTKTKVIEIQALENEQLETITSFVLNPLEKYGLSSKCVAHSGDNANVNVECLNRQDGRNLSTTAIERILKLLPTLKSYFLSQPPNLIKKIFEDEFSEICLWFLHALMTNLGRKSHGSFHKSWNIEGVSCGNHIPHHNLLHNCNGKILFLAEHQEQVALEWLWGGACHFQTSIPYR</sequence>
<reference evidence="1 2" key="1">
    <citation type="submission" date="2023-02" db="EMBL/GenBank/DDBJ databases">
        <title>LHISI_Scaffold_Assembly.</title>
        <authorList>
            <person name="Stuart O.P."/>
            <person name="Cleave R."/>
            <person name="Magrath M.J.L."/>
            <person name="Mikheyev A.S."/>
        </authorList>
    </citation>
    <scope>NUCLEOTIDE SEQUENCE [LARGE SCALE GENOMIC DNA]</scope>
    <source>
        <strain evidence="1">Daus_M_001</strain>
        <tissue evidence="1">Leg muscle</tissue>
    </source>
</reference>
<gene>
    <name evidence="1" type="ORF">PR048_002382</name>
</gene>
<dbReference type="EMBL" id="JARBHB010000001">
    <property type="protein sequence ID" value="KAJ8897036.1"/>
    <property type="molecule type" value="Genomic_DNA"/>
</dbReference>
<proteinExistence type="predicted"/>
<comment type="caution">
    <text evidence="1">The sequence shown here is derived from an EMBL/GenBank/DDBJ whole genome shotgun (WGS) entry which is preliminary data.</text>
</comment>
<accession>A0ABQ9IL25</accession>
<evidence type="ECO:0000313" key="2">
    <source>
        <dbReference type="Proteomes" id="UP001159363"/>
    </source>
</evidence>
<organism evidence="1 2">
    <name type="scientific">Dryococelus australis</name>
    <dbReference type="NCBI Taxonomy" id="614101"/>
    <lineage>
        <taxon>Eukaryota</taxon>
        <taxon>Metazoa</taxon>
        <taxon>Ecdysozoa</taxon>
        <taxon>Arthropoda</taxon>
        <taxon>Hexapoda</taxon>
        <taxon>Insecta</taxon>
        <taxon>Pterygota</taxon>
        <taxon>Neoptera</taxon>
        <taxon>Polyneoptera</taxon>
        <taxon>Phasmatodea</taxon>
        <taxon>Verophasmatodea</taxon>
        <taxon>Anareolatae</taxon>
        <taxon>Phasmatidae</taxon>
        <taxon>Eurycanthinae</taxon>
        <taxon>Dryococelus</taxon>
    </lineage>
</organism>
<keyword evidence="2" id="KW-1185">Reference proteome</keyword>
<evidence type="ECO:0000313" key="1">
    <source>
        <dbReference type="EMBL" id="KAJ8897036.1"/>
    </source>
</evidence>
<name>A0ABQ9IL25_9NEOP</name>
<dbReference type="Proteomes" id="UP001159363">
    <property type="component" value="Chromosome 1"/>
</dbReference>
<protein>
    <submittedName>
        <fullName evidence="1">Uncharacterized protein</fullName>
    </submittedName>
</protein>